<name>A0ACB8VZ38_9TELE</name>
<organism evidence="1 2">
    <name type="scientific">Scortum barcoo</name>
    <name type="common">barcoo grunter</name>
    <dbReference type="NCBI Taxonomy" id="214431"/>
    <lineage>
        <taxon>Eukaryota</taxon>
        <taxon>Metazoa</taxon>
        <taxon>Chordata</taxon>
        <taxon>Craniata</taxon>
        <taxon>Vertebrata</taxon>
        <taxon>Euteleostomi</taxon>
        <taxon>Actinopterygii</taxon>
        <taxon>Neopterygii</taxon>
        <taxon>Teleostei</taxon>
        <taxon>Neoteleostei</taxon>
        <taxon>Acanthomorphata</taxon>
        <taxon>Eupercaria</taxon>
        <taxon>Centrarchiformes</taxon>
        <taxon>Terapontoidei</taxon>
        <taxon>Terapontidae</taxon>
        <taxon>Scortum</taxon>
    </lineage>
</organism>
<keyword evidence="2" id="KW-1185">Reference proteome</keyword>
<proteinExistence type="predicted"/>
<comment type="caution">
    <text evidence="1">The sequence shown here is derived from an EMBL/GenBank/DDBJ whole genome shotgun (WGS) entry which is preliminary data.</text>
</comment>
<reference evidence="1" key="1">
    <citation type="submission" date="2022-04" db="EMBL/GenBank/DDBJ databases">
        <title>Jade perch genome.</title>
        <authorList>
            <person name="Chao B."/>
        </authorList>
    </citation>
    <scope>NUCLEOTIDE SEQUENCE</scope>
    <source>
        <strain evidence="1">CB-2022</strain>
    </source>
</reference>
<protein>
    <submittedName>
        <fullName evidence="1">Uncharacterized protein</fullName>
    </submittedName>
</protein>
<evidence type="ECO:0000313" key="1">
    <source>
        <dbReference type="EMBL" id="KAI3360751.1"/>
    </source>
</evidence>
<dbReference type="Proteomes" id="UP000831701">
    <property type="component" value="Chromosome 16"/>
</dbReference>
<evidence type="ECO:0000313" key="2">
    <source>
        <dbReference type="Proteomes" id="UP000831701"/>
    </source>
</evidence>
<accession>A0ACB8VZ38</accession>
<sequence length="832" mass="93341">MKQEYQDLILQACGASSLRVGENIQTLWSGYGEIVRLHLEGCDRPSVVVKHVKFPGEAEHPGGWNTDRSHRRKVRSYQVETHWYQNYSTNQSCRIPACLAACSHGDEMLIVLEDLDVAGYDQRSAAAIPHCCTEAEDALYCGPVEVCQELRGESSMFQLPEEEESLLSLLYQWVSSLSDMRPTMVVSSANFTMVFCGVDGRTVTGEESEEGWAEHAALWTSVKNREIEACLSWLANFHALFLGVAPEGLWPVGTYWHLETRPDELEAMNDAEVKAAASEIDRKLNECRFKTIVHGDAKLANFCFSQNGSDVAAVDFQYIGGGCGMKDVVYFLGSCMEERECEKRVPGLLDYYFTELKLSVKKDVDFAALENEWREMFAFAWTDFHRFLLGWMPGHWKINRYSKQLTKEVLRKLKLEPEPKNSLRELSVCCEDDDDVVSGHTPDIKKQEGGRAERVRRDDGSEGSRQQKYEDQTINCFLNWTVERLKSHISNVYPSKPLSKDQRLVYSGRLLQDHLQLRDVLRKSSDNPGSASPANTPSQDSQPASSSSSSSSAPQSYDGLRYRGGFPQYNPQSPPGVPQWPDGAQVPLQGGLPANMPPHPMYMPMQMLWWQQMYARHYYMQYQAAVAASQPPSASPPSSPSTPPHQPAQPNEAVQPPLGPNPDPNPLPENQPANPIQMNAQGGAVLNDDELNRDWLDWLYTVSRAGVLLSIVYFYSSFSRFVMVVGAMLLVYLHQAGWFPFRPEQQNLGGGERARAPQEEAERHQDIQEMERLMDEGIEDDESGEEGGGGLEDQAQPAAAALPEPGFLTTVWSFISTFFTSLIPEGRHQQAN</sequence>
<dbReference type="EMBL" id="CM041546">
    <property type="protein sequence ID" value="KAI3360751.1"/>
    <property type="molecule type" value="Genomic_DNA"/>
</dbReference>
<gene>
    <name evidence="1" type="ORF">L3Q82_012987</name>
</gene>